<name>A0A117EEN8_STRSC</name>
<proteinExistence type="predicted"/>
<comment type="caution">
    <text evidence="1">The sequence shown here is derived from an EMBL/GenBank/DDBJ whole genome shotgun (WGS) entry which is preliminary data.</text>
</comment>
<dbReference type="EMBL" id="BCMM01000022">
    <property type="protein sequence ID" value="GAQ64340.1"/>
    <property type="molecule type" value="Genomic_DNA"/>
</dbReference>
<reference evidence="1 2" key="2">
    <citation type="journal article" date="2016" name="Genome Announc.">
        <title>Draft Genome Sequences of Streptomyces scabiei S58, Streptomyces turgidiscabies T45, and Streptomyces acidiscabies a10, the Pathogens of Potato Common Scab, Isolated in Japan.</title>
        <authorList>
            <person name="Tomihama T."/>
            <person name="Nishi Y."/>
            <person name="Sakai M."/>
            <person name="Ikenaga M."/>
            <person name="Okubo T."/>
            <person name="Ikeda S."/>
        </authorList>
    </citation>
    <scope>NUCLEOTIDE SEQUENCE [LARGE SCALE GENOMIC DNA]</scope>
    <source>
        <strain evidence="1 2">S58</strain>
    </source>
</reference>
<dbReference type="Proteomes" id="UP000067448">
    <property type="component" value="Unassembled WGS sequence"/>
</dbReference>
<gene>
    <name evidence="1" type="ORF">SsS58_04733</name>
</gene>
<dbReference type="OrthoDB" id="2082773at2"/>
<sequence>MGSVERPRRIVVPPGTSVAPGAARITAPPTPGPVDTRQMFAARTPELLGGLRRLDAAVDDVAVRDIAAWLCEQYTGRGAPVPVGFVARCLLGSPYVDHRLGLDGRILGHCTAHDTMPPPFDAARMLARSDAYAFVEVYADGLVLPVLPDGSVVRP</sequence>
<organism evidence="1 2">
    <name type="scientific">Streptomyces scabiei</name>
    <dbReference type="NCBI Taxonomy" id="1930"/>
    <lineage>
        <taxon>Bacteria</taxon>
        <taxon>Bacillati</taxon>
        <taxon>Actinomycetota</taxon>
        <taxon>Actinomycetes</taxon>
        <taxon>Kitasatosporales</taxon>
        <taxon>Streptomycetaceae</taxon>
        <taxon>Streptomyces</taxon>
    </lineage>
</organism>
<evidence type="ECO:0000313" key="1">
    <source>
        <dbReference type="EMBL" id="GAQ64340.1"/>
    </source>
</evidence>
<accession>A0A117EEN8</accession>
<evidence type="ECO:0000313" key="2">
    <source>
        <dbReference type="Proteomes" id="UP000067448"/>
    </source>
</evidence>
<reference evidence="2" key="3">
    <citation type="submission" date="2016-02" db="EMBL/GenBank/DDBJ databases">
        <title>Draft genome of pathogenic Streptomyces sp. in Japan.</title>
        <authorList>
            <person name="Tomihama T."/>
            <person name="Ikenaga M."/>
            <person name="Sakai M."/>
            <person name="Okubo T."/>
            <person name="Ikeda S."/>
        </authorList>
    </citation>
    <scope>NUCLEOTIDE SEQUENCE [LARGE SCALE GENOMIC DNA]</scope>
    <source>
        <strain evidence="2">S58</strain>
    </source>
</reference>
<protein>
    <submittedName>
        <fullName evidence="1">Uncharacterized protein</fullName>
    </submittedName>
</protein>
<reference evidence="2" key="1">
    <citation type="submission" date="2015-11" db="EMBL/GenBank/DDBJ databases">
        <authorList>
            <consortium name="Cross-ministerial Strategic Innovation Promotion Program (SIP) consortium"/>
            <person name="Tomihama T."/>
            <person name="Ikenaga M."/>
            <person name="Sakai M."/>
            <person name="Okubo T."/>
            <person name="Ikeda S."/>
        </authorList>
    </citation>
    <scope>NUCLEOTIDE SEQUENCE [LARGE SCALE GENOMIC DNA]</scope>
    <source>
        <strain evidence="2">S58</strain>
    </source>
</reference>
<dbReference type="RefSeq" id="WP_059081846.1">
    <property type="nucleotide sequence ID" value="NZ_BCMM01000022.1"/>
</dbReference>
<dbReference type="AlphaFoldDB" id="A0A117EEN8"/>